<dbReference type="RefSeq" id="WP_316021405.1">
    <property type="nucleotide sequence ID" value="NZ_JAWDID010000081.1"/>
</dbReference>
<protein>
    <submittedName>
        <fullName evidence="1">Uncharacterized protein</fullName>
    </submittedName>
</protein>
<gene>
    <name evidence="1" type="ORF">RKE40_27795</name>
</gene>
<accession>A0ABU3SGB4</accession>
<keyword evidence="2" id="KW-1185">Reference proteome</keyword>
<organism evidence="1 2">
    <name type="scientific">Bosea rubneri</name>
    <dbReference type="NCBI Taxonomy" id="3075434"/>
    <lineage>
        <taxon>Bacteria</taxon>
        <taxon>Pseudomonadati</taxon>
        <taxon>Pseudomonadota</taxon>
        <taxon>Alphaproteobacteria</taxon>
        <taxon>Hyphomicrobiales</taxon>
        <taxon>Boseaceae</taxon>
        <taxon>Bosea</taxon>
    </lineage>
</organism>
<evidence type="ECO:0000313" key="2">
    <source>
        <dbReference type="Proteomes" id="UP001254257"/>
    </source>
</evidence>
<sequence length="207" mass="22117">MSAIQIFLTEEAAVVLTDGALYDNDNGNVITAITTKTLPLPHLSCVIASRGHSGFAEDLAPRLGRTFRSFEELVGNLALSVEIAWENAPEEVRAYGGIELYAIGWSHERGRAEAYVVTNAPAYGGGWHAAEIKDYASAPPVPLAAMPDDLVAAGIAIAEDQRAYRDEDGNGGVGGFLQMTQVTPQAIHTAIVHRWPDMIGDCLRDAA</sequence>
<evidence type="ECO:0000313" key="1">
    <source>
        <dbReference type="EMBL" id="MDU0343706.1"/>
    </source>
</evidence>
<dbReference type="EMBL" id="JAWDID010000081">
    <property type="protein sequence ID" value="MDU0343706.1"/>
    <property type="molecule type" value="Genomic_DNA"/>
</dbReference>
<comment type="caution">
    <text evidence="1">The sequence shown here is derived from an EMBL/GenBank/DDBJ whole genome shotgun (WGS) entry which is preliminary data.</text>
</comment>
<dbReference type="Proteomes" id="UP001254257">
    <property type="component" value="Unassembled WGS sequence"/>
</dbReference>
<proteinExistence type="predicted"/>
<reference evidence="1 2" key="1">
    <citation type="submission" date="2023-09" db="EMBL/GenBank/DDBJ databases">
        <title>Whole genome shotgun sequencing (WGS) of Bosea sp. ZW T0_25, isolated from stored onions (Allium cepa).</title>
        <authorList>
            <person name="Stoll D.A."/>
            <person name="Huch M."/>
        </authorList>
    </citation>
    <scope>NUCLEOTIDE SEQUENCE [LARGE SCALE GENOMIC DNA]</scope>
    <source>
        <strain evidence="1 2">ZW T0_25</strain>
    </source>
</reference>
<name>A0ABU3SGB4_9HYPH</name>